<feature type="coiled-coil region" evidence="2">
    <location>
        <begin position="76"/>
        <end position="103"/>
    </location>
</feature>
<sequence length="322" mass="36615">MSQYGYNQGGGYGQSNPYSDNAGYGAQNGYNNRTVPNSSRPPESTTNSVAFTEPDYEMQAMNGQQAPDPNAILNECQQIDRALDAIDSQLEQLQRLHKSAVNEPLVYKNQIDSLNNDIMTGNRGLVDRMRRIKGLPESGNPRNKPQVGRVDRRMKATINKFQEVESRFRKDLQESQARQYRIVRPDATDEEVREAVEDPNTQIFQQALMQSDRRGQAQSALRAVEGRHLEIQKIEQQMIELAQLFQDLEQIVVQQEPLIENIEQKGEEVRENVEKANDEIGQAIVSARSRNRKKWYCLGISILIIIIIAIIIGIVVYINSKK</sequence>
<dbReference type="InterPro" id="IPR010989">
    <property type="entry name" value="SNARE"/>
</dbReference>
<dbReference type="Pfam" id="PF00804">
    <property type="entry name" value="Syntaxin"/>
    <property type="match status" value="1"/>
</dbReference>
<dbReference type="SUPFAM" id="SSF47661">
    <property type="entry name" value="t-snare proteins"/>
    <property type="match status" value="1"/>
</dbReference>
<dbReference type="SMART" id="SM00397">
    <property type="entry name" value="t_SNARE"/>
    <property type="match status" value="1"/>
</dbReference>
<protein>
    <submittedName>
        <fullName evidence="6">t-SNARE</fullName>
    </submittedName>
</protein>
<evidence type="ECO:0000256" key="3">
    <source>
        <dbReference type="SAM" id="MobiDB-lite"/>
    </source>
</evidence>
<dbReference type="InterPro" id="IPR045242">
    <property type="entry name" value="Syntaxin"/>
</dbReference>
<feature type="compositionally biased region" description="Polar residues" evidence="3">
    <location>
        <begin position="33"/>
        <end position="49"/>
    </location>
</feature>
<evidence type="ECO:0000313" key="6">
    <source>
        <dbReference type="EMBL" id="KAK8237832.1"/>
    </source>
</evidence>
<dbReference type="Pfam" id="PF05739">
    <property type="entry name" value="SNARE"/>
    <property type="match status" value="1"/>
</dbReference>
<name>A0ABR1YSH6_9PEZI</name>
<keyword evidence="2" id="KW-0175">Coiled coil</keyword>
<comment type="similarity">
    <text evidence="1">Belongs to the syntaxin family.</text>
</comment>
<keyword evidence="4" id="KW-0812">Transmembrane</keyword>
<accession>A0ABR1YSH6</accession>
<evidence type="ECO:0000256" key="2">
    <source>
        <dbReference type="SAM" id="Coils"/>
    </source>
</evidence>
<dbReference type="Proteomes" id="UP001492380">
    <property type="component" value="Unassembled WGS sequence"/>
</dbReference>
<dbReference type="InterPro" id="IPR000727">
    <property type="entry name" value="T_SNARE_dom"/>
</dbReference>
<evidence type="ECO:0000256" key="1">
    <source>
        <dbReference type="ARBA" id="ARBA00009063"/>
    </source>
</evidence>
<dbReference type="PROSITE" id="PS50192">
    <property type="entry name" value="T_SNARE"/>
    <property type="match status" value="1"/>
</dbReference>
<reference evidence="6 7" key="1">
    <citation type="submission" date="2024-04" db="EMBL/GenBank/DDBJ databases">
        <title>Phyllosticta paracitricarpa is synonymous to the EU quarantine fungus P. citricarpa based on phylogenomic analyses.</title>
        <authorList>
            <consortium name="Lawrence Berkeley National Laboratory"/>
            <person name="Van Ingen-Buijs V.A."/>
            <person name="Van Westerhoven A.C."/>
            <person name="Haridas S."/>
            <person name="Skiadas P."/>
            <person name="Martin F."/>
            <person name="Groenewald J.Z."/>
            <person name="Crous P.W."/>
            <person name="Seidl M.F."/>
        </authorList>
    </citation>
    <scope>NUCLEOTIDE SEQUENCE [LARGE SCALE GENOMIC DNA]</scope>
    <source>
        <strain evidence="6 7">CBS 123374</strain>
    </source>
</reference>
<proteinExistence type="inferred from homology"/>
<comment type="caution">
    <text evidence="6">The sequence shown here is derived from an EMBL/GenBank/DDBJ whole genome shotgun (WGS) entry which is preliminary data.</text>
</comment>
<organism evidence="6 7">
    <name type="scientific">Phyllosticta capitalensis</name>
    <dbReference type="NCBI Taxonomy" id="121624"/>
    <lineage>
        <taxon>Eukaryota</taxon>
        <taxon>Fungi</taxon>
        <taxon>Dikarya</taxon>
        <taxon>Ascomycota</taxon>
        <taxon>Pezizomycotina</taxon>
        <taxon>Dothideomycetes</taxon>
        <taxon>Dothideomycetes incertae sedis</taxon>
        <taxon>Botryosphaeriales</taxon>
        <taxon>Phyllostictaceae</taxon>
        <taxon>Phyllosticta</taxon>
    </lineage>
</organism>
<feature type="region of interest" description="Disordered" evidence="3">
    <location>
        <begin position="1"/>
        <end position="49"/>
    </location>
</feature>
<dbReference type="Gene3D" id="1.20.58.70">
    <property type="match status" value="1"/>
</dbReference>
<dbReference type="InterPro" id="IPR006011">
    <property type="entry name" value="Syntaxin_N"/>
</dbReference>
<feature type="domain" description="T-SNARE coiled-coil homology" evidence="5">
    <location>
        <begin position="221"/>
        <end position="283"/>
    </location>
</feature>
<evidence type="ECO:0000313" key="7">
    <source>
        <dbReference type="Proteomes" id="UP001492380"/>
    </source>
</evidence>
<keyword evidence="7" id="KW-1185">Reference proteome</keyword>
<dbReference type="PANTHER" id="PTHR19957:SF380">
    <property type="entry name" value="SYNTAXIN FAMILY PROTEIN"/>
    <property type="match status" value="1"/>
</dbReference>
<feature type="transmembrane region" description="Helical" evidence="4">
    <location>
        <begin position="295"/>
        <end position="318"/>
    </location>
</feature>
<feature type="compositionally biased region" description="Low complexity" evidence="3">
    <location>
        <begin position="21"/>
        <end position="32"/>
    </location>
</feature>
<dbReference type="EMBL" id="JBBWRZ010000004">
    <property type="protein sequence ID" value="KAK8237832.1"/>
    <property type="molecule type" value="Genomic_DNA"/>
</dbReference>
<gene>
    <name evidence="6" type="ORF">HDK90DRAFT_549779</name>
</gene>
<evidence type="ECO:0000256" key="4">
    <source>
        <dbReference type="SAM" id="Phobius"/>
    </source>
</evidence>
<keyword evidence="4" id="KW-1133">Transmembrane helix</keyword>
<keyword evidence="4" id="KW-0472">Membrane</keyword>
<feature type="coiled-coil region" evidence="2">
    <location>
        <begin position="231"/>
        <end position="279"/>
    </location>
</feature>
<evidence type="ECO:0000259" key="5">
    <source>
        <dbReference type="PROSITE" id="PS50192"/>
    </source>
</evidence>
<dbReference type="PANTHER" id="PTHR19957">
    <property type="entry name" value="SYNTAXIN"/>
    <property type="match status" value="1"/>
</dbReference>
<dbReference type="CDD" id="cd15849">
    <property type="entry name" value="SNARE_Sso1"/>
    <property type="match status" value="1"/>
</dbReference>